<protein>
    <submittedName>
        <fullName evidence="2">Uncharacterized protein</fullName>
    </submittedName>
</protein>
<comment type="caution">
    <text evidence="2">The sequence shown here is derived from an EMBL/GenBank/DDBJ whole genome shotgun (WGS) entry which is preliminary data.</text>
</comment>
<feature type="chain" id="PRO_5012896540" evidence="1">
    <location>
        <begin position="21"/>
        <end position="130"/>
    </location>
</feature>
<dbReference type="EMBL" id="MTCZ01000011">
    <property type="protein sequence ID" value="OWP85000.1"/>
    <property type="molecule type" value="Genomic_DNA"/>
</dbReference>
<sequence length="130" mass="15045">MKKISLILILSVMLFAKASAQNLKNDCEFYKTTTYLLSSLQTVDSVLKSDNKSTDLTKEIPSLKANNSRIQKSYNILKLKYAKDKDFVEFENWCLFSNKIEAMLNKNDQTLEFGLYLVKDGIVYFLNTKY</sequence>
<evidence type="ECO:0000313" key="3">
    <source>
        <dbReference type="Proteomes" id="UP000197768"/>
    </source>
</evidence>
<proteinExistence type="predicted"/>
<name>A0A246GKX2_9FLAO</name>
<dbReference type="AlphaFoldDB" id="A0A246GKX2"/>
<dbReference type="RefSeq" id="WP_088390750.1">
    <property type="nucleotide sequence ID" value="NZ_MTCZ01000011.1"/>
</dbReference>
<keyword evidence="1" id="KW-0732">Signal</keyword>
<organism evidence="2 3">
    <name type="scientific">Flavobacterium davisii</name>
    <dbReference type="NCBI Taxonomy" id="2906077"/>
    <lineage>
        <taxon>Bacteria</taxon>
        <taxon>Pseudomonadati</taxon>
        <taxon>Bacteroidota</taxon>
        <taxon>Flavobacteriia</taxon>
        <taxon>Flavobacteriales</taxon>
        <taxon>Flavobacteriaceae</taxon>
        <taxon>Flavobacterium</taxon>
    </lineage>
</organism>
<evidence type="ECO:0000256" key="1">
    <source>
        <dbReference type="SAM" id="SignalP"/>
    </source>
</evidence>
<gene>
    <name evidence="2" type="ORF">BWK59_02540</name>
</gene>
<reference evidence="2 3" key="1">
    <citation type="journal article" date="2017" name="Infect. Genet. Evol.">
        <title>Comparative genome analysis of fish pathogen Flavobacterium columnare reveals extensive sequence diversity within the species.</title>
        <authorList>
            <person name="Kayansamruaj P."/>
            <person name="Dong H.T."/>
            <person name="Hirono I."/>
            <person name="Kondo H."/>
            <person name="Senapin S."/>
            <person name="Rodkhum C."/>
        </authorList>
    </citation>
    <scope>NUCLEOTIDE SEQUENCE [LARGE SCALE GENOMIC DNA]</scope>
    <source>
        <strain evidence="2 3">1215</strain>
    </source>
</reference>
<feature type="signal peptide" evidence="1">
    <location>
        <begin position="1"/>
        <end position="20"/>
    </location>
</feature>
<dbReference type="Proteomes" id="UP000197768">
    <property type="component" value="Unassembled WGS sequence"/>
</dbReference>
<accession>A0A246GKX2</accession>
<evidence type="ECO:0000313" key="2">
    <source>
        <dbReference type="EMBL" id="OWP85000.1"/>
    </source>
</evidence>